<dbReference type="GO" id="GO:0005829">
    <property type="term" value="C:cytosol"/>
    <property type="evidence" value="ECO:0007669"/>
    <property type="project" value="GOC"/>
</dbReference>
<feature type="region of interest" description="Disordered" evidence="7">
    <location>
        <begin position="460"/>
        <end position="493"/>
    </location>
</feature>
<dbReference type="Pfam" id="PF16854">
    <property type="entry name" value="VPS53_C"/>
    <property type="match status" value="1"/>
</dbReference>
<dbReference type="OMA" id="YKFAEAK"/>
<dbReference type="PANTHER" id="PTHR12820">
    <property type="entry name" value="VACUOLAR SORTING PROTEIN 53"/>
    <property type="match status" value="1"/>
</dbReference>
<feature type="domain" description="Vps53 C-terminal" evidence="9">
    <location>
        <begin position="769"/>
        <end position="851"/>
    </location>
</feature>
<dbReference type="OrthoDB" id="10261632at2759"/>
<dbReference type="GO" id="GO:0000938">
    <property type="term" value="C:GARP complex"/>
    <property type="evidence" value="ECO:0007669"/>
    <property type="project" value="InterPro"/>
</dbReference>
<dbReference type="InterPro" id="IPR038260">
    <property type="entry name" value="Vps53_C_sf"/>
</dbReference>
<feature type="domain" description="Vps53 N-terminal" evidence="8">
    <location>
        <begin position="65"/>
        <end position="250"/>
    </location>
</feature>
<keyword evidence="5" id="KW-0333">Golgi apparatus</keyword>
<proteinExistence type="inferred from homology"/>
<evidence type="ECO:0000256" key="2">
    <source>
        <dbReference type="ARBA" id="ARBA00004481"/>
    </source>
</evidence>
<comment type="caution">
    <text evidence="10">The sequence shown here is derived from an EMBL/GenBank/DDBJ whole genome shotgun (WGS) entry which is preliminary data.</text>
</comment>
<comment type="similarity">
    <text evidence="3">Belongs to the VPS53 family.</text>
</comment>
<dbReference type="InterPro" id="IPR031745">
    <property type="entry name" value="Vps53_C"/>
</dbReference>
<dbReference type="AlphaFoldDB" id="A0A8J5X9T9"/>
<name>A0A8J5X9T9_DIALT</name>
<evidence type="ECO:0008006" key="12">
    <source>
        <dbReference type="Google" id="ProtNLM"/>
    </source>
</evidence>
<dbReference type="InterPro" id="IPR039766">
    <property type="entry name" value="Vps53"/>
</dbReference>
<evidence type="ECO:0000256" key="4">
    <source>
        <dbReference type="ARBA" id="ARBA00022753"/>
    </source>
</evidence>
<evidence type="ECO:0000259" key="9">
    <source>
        <dbReference type="Pfam" id="PF16854"/>
    </source>
</evidence>
<evidence type="ECO:0000256" key="5">
    <source>
        <dbReference type="ARBA" id="ARBA00023034"/>
    </source>
</evidence>
<comment type="subcellular location">
    <subcellularLocation>
        <location evidence="2">Endosome membrane</location>
        <topology evidence="2">Peripheral membrane protein</topology>
    </subcellularLocation>
    <subcellularLocation>
        <location evidence="1">Golgi apparatus</location>
        <location evidence="1">trans-Golgi network membrane</location>
        <topology evidence="1">Peripheral membrane protein</topology>
    </subcellularLocation>
</comment>
<keyword evidence="6" id="KW-0472">Membrane</keyword>
<evidence type="ECO:0000256" key="7">
    <source>
        <dbReference type="SAM" id="MobiDB-lite"/>
    </source>
</evidence>
<gene>
    <name evidence="10" type="ORF">KFE25_014194</name>
</gene>
<evidence type="ECO:0000313" key="11">
    <source>
        <dbReference type="Proteomes" id="UP000751190"/>
    </source>
</evidence>
<protein>
    <recommendedName>
        <fullName evidence="12">Vps53 N-terminal domain-containing protein</fullName>
    </recommendedName>
</protein>
<dbReference type="GO" id="GO:0010008">
    <property type="term" value="C:endosome membrane"/>
    <property type="evidence" value="ECO:0007669"/>
    <property type="project" value="UniProtKB-SubCell"/>
</dbReference>
<reference evidence="10" key="1">
    <citation type="submission" date="2021-05" db="EMBL/GenBank/DDBJ databases">
        <title>The genome of the haptophyte Pavlova lutheri (Diacronema luteri, Pavlovales) - a model for lipid biosynthesis in eukaryotic algae.</title>
        <authorList>
            <person name="Hulatt C.J."/>
            <person name="Posewitz M.C."/>
        </authorList>
    </citation>
    <scope>NUCLEOTIDE SEQUENCE</scope>
    <source>
        <strain evidence="10">NIVA-4/92</strain>
    </source>
</reference>
<feature type="domain" description="Vps53 N-terminal" evidence="8">
    <location>
        <begin position="274"/>
        <end position="533"/>
    </location>
</feature>
<dbReference type="InterPro" id="IPR007234">
    <property type="entry name" value="Vps53_N"/>
</dbReference>
<feature type="region of interest" description="Disordered" evidence="7">
    <location>
        <begin position="250"/>
        <end position="280"/>
    </location>
</feature>
<accession>A0A8J5X9T9</accession>
<dbReference type="Proteomes" id="UP000751190">
    <property type="component" value="Unassembled WGS sequence"/>
</dbReference>
<dbReference type="PANTHER" id="PTHR12820:SF0">
    <property type="entry name" value="VACUOLAR PROTEIN SORTING-ASSOCIATED PROTEIN 53 HOMOLOG"/>
    <property type="match status" value="1"/>
</dbReference>
<dbReference type="EMBL" id="JAGTXO010000035">
    <property type="protein sequence ID" value="KAG8460049.1"/>
    <property type="molecule type" value="Genomic_DNA"/>
</dbReference>
<dbReference type="Pfam" id="PF04100">
    <property type="entry name" value="Vps53_N"/>
    <property type="match status" value="2"/>
</dbReference>
<evidence type="ECO:0000256" key="1">
    <source>
        <dbReference type="ARBA" id="ARBA00004150"/>
    </source>
</evidence>
<dbReference type="GO" id="GO:0042147">
    <property type="term" value="P:retrograde transport, endosome to Golgi"/>
    <property type="evidence" value="ECO:0007669"/>
    <property type="project" value="InterPro"/>
</dbReference>
<evidence type="ECO:0000313" key="10">
    <source>
        <dbReference type="EMBL" id="KAG8460049.1"/>
    </source>
</evidence>
<feature type="compositionally biased region" description="Gly residues" evidence="7">
    <location>
        <begin position="256"/>
        <end position="277"/>
    </location>
</feature>
<organism evidence="10 11">
    <name type="scientific">Diacronema lutheri</name>
    <name type="common">Unicellular marine alga</name>
    <name type="synonym">Monochrysis lutheri</name>
    <dbReference type="NCBI Taxonomy" id="2081491"/>
    <lineage>
        <taxon>Eukaryota</taxon>
        <taxon>Haptista</taxon>
        <taxon>Haptophyta</taxon>
        <taxon>Pavlovophyceae</taxon>
        <taxon>Pavlovales</taxon>
        <taxon>Pavlovaceae</taxon>
        <taxon>Diacronema</taxon>
    </lineage>
</organism>
<evidence type="ECO:0000256" key="6">
    <source>
        <dbReference type="ARBA" id="ARBA00023136"/>
    </source>
</evidence>
<dbReference type="Gene3D" id="1.10.357.110">
    <property type="entry name" value="Vacuolar protein sorting-associated protein 53, C-terminus"/>
    <property type="match status" value="1"/>
</dbReference>
<evidence type="ECO:0000259" key="8">
    <source>
        <dbReference type="Pfam" id="PF04100"/>
    </source>
</evidence>
<keyword evidence="11" id="KW-1185">Reference proteome</keyword>
<feature type="compositionally biased region" description="Low complexity" evidence="7">
    <location>
        <begin position="464"/>
        <end position="488"/>
    </location>
</feature>
<evidence type="ECO:0000256" key="3">
    <source>
        <dbReference type="ARBA" id="ARBA00008628"/>
    </source>
</evidence>
<sequence length="898" mass="94618">MASAARSAASAALAAQAAAEDALGPRSTGLELLADDPFEGIVISPTLEAAIQDVMPSEDELDRPDFAPSAYINKLFPTEESLLAVEPFMEELRGKIAALDAEIMTTVRLQTTGAGSARLELESGKAAIQQLFLRVQEVRRKADASEQMVHEICTDIKSLDYAKRNLTHTITALRRLQMLAAAVEQLRSLCSQRLYRECAHLLLAVAELQAHFEPFRSVPKVDKLHTAIAEIRQTLRTQIFADVNRLSTGADKADGPTGGGGADGGGGGGGGGGGSSDGGQATHSLDQLADACAAVDALGDDVRREMLSWFCNLTLAPYRHSFHPYADGGSLERTELRYTWHRQALHKYAQRYARVFPQQWCMAAVLSIEFCKVTRVHLAEILTEAGRAASLQVGALTHALTKTADFEKEMDALYGTQAASLANADGHFVAAAAAAAAAARAADAHVDTVGATDGATVGAGGRATGSSAASAAPTPPATGGVAGAASGASDGGGGAQPASSWHFVGAISSAFTAYMGTYVSLEDKSAKEGVASVLAAESWRVGAELKGGPKETRVLKSSIDLFLVIKRALKRCVPVSTGTVLLQLHAVWRAALCSYAAAVCARLPRLPPTSTGLEPPAVHLSDDELELVCAVVTTCEYCSQTSGELEESIRKHIDPALSAQVEMAAAQDAFQGAISLAVRLLVADVETSLHPHVAAYTRVKWAEMPDVCEESVHMSAVLRKLAKVCEFWGAHLLPIYVRFTCDKLVCSFMPRFLAMVQRCKRLGEIGAQQLLLDLQALKGALLELPTSCGASSTSAYTKMVSAEVGKAEQLLRLVLTPEDALAEHFSELAAGLAGAGGIGLDLTRVLELKGVRRPEMATSAISLLEELKEGVKGGVSSSAANASISQGSQKIKKLLNIS</sequence>
<keyword evidence="4" id="KW-0967">Endosome</keyword>